<dbReference type="GeneID" id="14874353"/>
<dbReference type="FunFam" id="3.40.449.10:FF:000002">
    <property type="entry name" value="Phosphoenolpyruvate carboxykinase [ATP]"/>
    <property type="match status" value="1"/>
</dbReference>
<keyword evidence="5" id="KW-0547">Nucleotide-binding</keyword>
<dbReference type="STRING" id="1054147.F4PPN2"/>
<feature type="region of interest" description="Disordered" evidence="10">
    <location>
        <begin position="1"/>
        <end position="35"/>
    </location>
</feature>
<dbReference type="Proteomes" id="UP000007797">
    <property type="component" value="Unassembled WGS sequence"/>
</dbReference>
<dbReference type="Gene3D" id="3.90.228.20">
    <property type="match status" value="2"/>
</dbReference>
<accession>F4PPN2</accession>
<dbReference type="OrthoDB" id="184182at2759"/>
<evidence type="ECO:0000256" key="1">
    <source>
        <dbReference type="ARBA" id="ARBA00004742"/>
    </source>
</evidence>
<evidence type="ECO:0000313" key="12">
    <source>
        <dbReference type="Proteomes" id="UP000007797"/>
    </source>
</evidence>
<dbReference type="SUPFAM" id="SSF53795">
    <property type="entry name" value="PEP carboxykinase-like"/>
    <property type="match status" value="1"/>
</dbReference>
<dbReference type="GO" id="GO:0005829">
    <property type="term" value="C:cytosol"/>
    <property type="evidence" value="ECO:0007669"/>
    <property type="project" value="TreeGrafter"/>
</dbReference>
<dbReference type="GO" id="GO:0004612">
    <property type="term" value="F:phosphoenolpyruvate carboxykinase (ATP) activity"/>
    <property type="evidence" value="ECO:0007669"/>
    <property type="project" value="UniProtKB-EC"/>
</dbReference>
<protein>
    <recommendedName>
        <fullName evidence="3">phosphoenolpyruvate carboxykinase (ATP)</fullName>
        <ecNumber evidence="3">4.1.1.49</ecNumber>
    </recommendedName>
</protein>
<gene>
    <name evidence="11" type="primary">pckA</name>
    <name evidence="11" type="ORF">DFA_04463</name>
</gene>
<evidence type="ECO:0000256" key="10">
    <source>
        <dbReference type="SAM" id="MobiDB-lite"/>
    </source>
</evidence>
<reference evidence="12" key="1">
    <citation type="journal article" date="2011" name="Genome Res.">
        <title>Phylogeny-wide analysis of social amoeba genomes highlights ancient origins for complex intercellular communication.</title>
        <authorList>
            <person name="Heidel A.J."/>
            <person name="Lawal H.M."/>
            <person name="Felder M."/>
            <person name="Schilde C."/>
            <person name="Helps N.R."/>
            <person name="Tunggal B."/>
            <person name="Rivero F."/>
            <person name="John U."/>
            <person name="Schleicher M."/>
            <person name="Eichinger L."/>
            <person name="Platzer M."/>
            <person name="Noegel A.A."/>
            <person name="Schaap P."/>
            <person name="Gloeckner G."/>
        </authorList>
    </citation>
    <scope>NUCLEOTIDE SEQUENCE [LARGE SCALE GENOMIC DNA]</scope>
    <source>
        <strain evidence="12">SH3</strain>
    </source>
</reference>
<feature type="compositionally biased region" description="Polar residues" evidence="10">
    <location>
        <begin position="1"/>
        <end position="18"/>
    </location>
</feature>
<keyword evidence="12" id="KW-1185">Reference proteome</keyword>
<dbReference type="PIRSF" id="PIRSF006294">
    <property type="entry name" value="PEP_crbxkin"/>
    <property type="match status" value="1"/>
</dbReference>
<dbReference type="GO" id="GO:0006094">
    <property type="term" value="P:gluconeogenesis"/>
    <property type="evidence" value="ECO:0007669"/>
    <property type="project" value="UniProtKB-UniPathway"/>
</dbReference>
<dbReference type="GO" id="GO:0005524">
    <property type="term" value="F:ATP binding"/>
    <property type="evidence" value="ECO:0007669"/>
    <property type="project" value="UniProtKB-KW"/>
</dbReference>
<keyword evidence="8" id="KW-0456">Lyase</keyword>
<sequence>MNQAVKESITKSLQSSTADVPPSAHSPTNTHHGDSLDVEHLHLDDHITNTTNIFHNPPVPVLYEQALAFETGSAITSTGALITRSGAKTGRCPKDKRIVQESSSEGDIWWGPVNIPLDDLSFMINRERAIDYLNTQDKLFVIDGFAGWDPKYRIKVRVICARAYHALFMNNMLIRPTKEELKDFGEPDYTIYNAGQFPANRFTKGMSSATSVSIDFAKREMIILGTQYAGEMKKGVLTIMMYLMPKRGVLPLHSSCNEGKKGDVTLFFGLSGTGKTTLSADPQRYLIGDDEHVWTDEGYTAKVAGTEVGVTEPTAAFSSCYGEPFIVWHPTKYAEMLAEKLRTHQATAWLVNTGWTGGSYGIGSRIRLAYTRAIIDAIHSGELAKQATTKMDVFGLHVPNACPNVPSDILMPSSTWVDKSKYQATVTKLATLFIENFKNSRRDGLELTNN</sequence>
<dbReference type="OMA" id="TSHGCWL"/>
<dbReference type="PANTHER" id="PTHR30031">
    <property type="entry name" value="PHOSPHOENOLPYRUVATE CARBOXYKINASE ATP"/>
    <property type="match status" value="1"/>
</dbReference>
<evidence type="ECO:0000256" key="2">
    <source>
        <dbReference type="ARBA" id="ARBA00006052"/>
    </source>
</evidence>
<proteinExistence type="inferred from homology"/>
<evidence type="ECO:0000313" key="11">
    <source>
        <dbReference type="EMBL" id="EGG22345.1"/>
    </source>
</evidence>
<dbReference type="InterPro" id="IPR008210">
    <property type="entry name" value="PEP_carboxykinase_N"/>
</dbReference>
<keyword evidence="7" id="KW-0067">ATP-binding</keyword>
<dbReference type="InterPro" id="IPR013035">
    <property type="entry name" value="PEP_carboxykinase_C"/>
</dbReference>
<evidence type="ECO:0000256" key="8">
    <source>
        <dbReference type="ARBA" id="ARBA00023239"/>
    </source>
</evidence>
<dbReference type="UniPathway" id="UPA00138"/>
<organism evidence="11 12">
    <name type="scientific">Cavenderia fasciculata</name>
    <name type="common">Slime mold</name>
    <name type="synonym">Dictyostelium fasciculatum</name>
    <dbReference type="NCBI Taxonomy" id="261658"/>
    <lineage>
        <taxon>Eukaryota</taxon>
        <taxon>Amoebozoa</taxon>
        <taxon>Evosea</taxon>
        <taxon>Eumycetozoa</taxon>
        <taxon>Dictyostelia</taxon>
        <taxon>Acytosteliales</taxon>
        <taxon>Cavenderiaceae</taxon>
        <taxon>Cavenderia</taxon>
    </lineage>
</organism>
<dbReference type="PANTHER" id="PTHR30031:SF0">
    <property type="entry name" value="PHOSPHOENOLPYRUVATE CARBOXYKINASE (ATP)"/>
    <property type="match status" value="1"/>
</dbReference>
<dbReference type="SUPFAM" id="SSF68923">
    <property type="entry name" value="PEP carboxykinase N-terminal domain"/>
    <property type="match status" value="1"/>
</dbReference>
<keyword evidence="6" id="KW-0210">Decarboxylase</keyword>
<name>F4PPN2_CACFS</name>
<dbReference type="InterPro" id="IPR001272">
    <property type="entry name" value="PEP_carboxykinase_ATP"/>
</dbReference>
<comment type="catalytic activity">
    <reaction evidence="9">
        <text>oxaloacetate + ATP = phosphoenolpyruvate + ADP + CO2</text>
        <dbReference type="Rhea" id="RHEA:18617"/>
        <dbReference type="ChEBI" id="CHEBI:16452"/>
        <dbReference type="ChEBI" id="CHEBI:16526"/>
        <dbReference type="ChEBI" id="CHEBI:30616"/>
        <dbReference type="ChEBI" id="CHEBI:58702"/>
        <dbReference type="ChEBI" id="CHEBI:456216"/>
        <dbReference type="EC" id="4.1.1.49"/>
    </reaction>
</comment>
<dbReference type="KEGG" id="dfa:DFA_04463"/>
<dbReference type="Pfam" id="PF01293">
    <property type="entry name" value="PEPCK_ATP"/>
    <property type="match status" value="1"/>
</dbReference>
<comment type="pathway">
    <text evidence="1">Carbohydrate biosynthesis; gluconeogenesis.</text>
</comment>
<keyword evidence="4" id="KW-0312">Gluconeogenesis</keyword>
<dbReference type="EC" id="4.1.1.49" evidence="3"/>
<dbReference type="EMBL" id="GL883009">
    <property type="protein sequence ID" value="EGG22345.1"/>
    <property type="molecule type" value="Genomic_DNA"/>
</dbReference>
<dbReference type="AlphaFoldDB" id="F4PPN2"/>
<comment type="similarity">
    <text evidence="2">Belongs to the phosphoenolpyruvate carboxykinase (ATP) family.</text>
</comment>
<dbReference type="RefSeq" id="XP_004360196.1">
    <property type="nucleotide sequence ID" value="XM_004360139.1"/>
</dbReference>
<evidence type="ECO:0000256" key="7">
    <source>
        <dbReference type="ARBA" id="ARBA00022840"/>
    </source>
</evidence>
<dbReference type="Gene3D" id="3.40.449.10">
    <property type="entry name" value="Phosphoenolpyruvate Carboxykinase, domain 1"/>
    <property type="match status" value="1"/>
</dbReference>
<evidence type="ECO:0000256" key="4">
    <source>
        <dbReference type="ARBA" id="ARBA00022432"/>
    </source>
</evidence>
<evidence type="ECO:0000256" key="5">
    <source>
        <dbReference type="ARBA" id="ARBA00022741"/>
    </source>
</evidence>
<evidence type="ECO:0000256" key="3">
    <source>
        <dbReference type="ARBA" id="ARBA00012363"/>
    </source>
</evidence>
<evidence type="ECO:0000256" key="6">
    <source>
        <dbReference type="ARBA" id="ARBA00022793"/>
    </source>
</evidence>
<evidence type="ECO:0000256" key="9">
    <source>
        <dbReference type="ARBA" id="ARBA00047371"/>
    </source>
</evidence>